<dbReference type="RefSeq" id="WP_016192092.1">
    <property type="nucleotide sequence ID" value="NZ_CP089932.1"/>
</dbReference>
<feature type="compositionally biased region" description="Polar residues" evidence="1">
    <location>
        <begin position="267"/>
        <end position="278"/>
    </location>
</feature>
<evidence type="ECO:0000256" key="1">
    <source>
        <dbReference type="SAM" id="MobiDB-lite"/>
    </source>
</evidence>
<dbReference type="AlphaFoldDB" id="A0A0M2KF47"/>
<dbReference type="Proteomes" id="UP000033924">
    <property type="component" value="Unassembled WGS sequence"/>
</dbReference>
<dbReference type="EMBL" id="JXNU01000003">
    <property type="protein sequence ID" value="KKF35962.1"/>
    <property type="molecule type" value="Genomic_DNA"/>
</dbReference>
<gene>
    <name evidence="2" type="ORF">SY86_11845</name>
</gene>
<organism evidence="2 3">
    <name type="scientific">Erwinia tracheiphila</name>
    <dbReference type="NCBI Taxonomy" id="65700"/>
    <lineage>
        <taxon>Bacteria</taxon>
        <taxon>Pseudomonadati</taxon>
        <taxon>Pseudomonadota</taxon>
        <taxon>Gammaproteobacteria</taxon>
        <taxon>Enterobacterales</taxon>
        <taxon>Erwiniaceae</taxon>
        <taxon>Erwinia</taxon>
    </lineage>
</organism>
<reference evidence="2 3" key="1">
    <citation type="submission" date="2015-01" db="EMBL/GenBank/DDBJ databases">
        <title>Erwinia tracheiphila.</title>
        <authorList>
            <person name="Shapiro L.R."/>
        </authorList>
    </citation>
    <scope>NUCLEOTIDE SEQUENCE [LARGE SCALE GENOMIC DNA]</scope>
    <source>
        <strain evidence="2 3">BuffGH</strain>
    </source>
</reference>
<dbReference type="PATRIC" id="fig|65700.7.peg.2993"/>
<evidence type="ECO:0008006" key="4">
    <source>
        <dbReference type="Google" id="ProtNLM"/>
    </source>
</evidence>
<feature type="compositionally biased region" description="Polar residues" evidence="1">
    <location>
        <begin position="137"/>
        <end position="147"/>
    </location>
</feature>
<keyword evidence="3" id="KW-1185">Reference proteome</keyword>
<comment type="caution">
    <text evidence="2">The sequence shown here is derived from an EMBL/GenBank/DDBJ whole genome shotgun (WGS) entry which is preliminary data.</text>
</comment>
<evidence type="ECO:0000313" key="2">
    <source>
        <dbReference type="EMBL" id="KKF35962.1"/>
    </source>
</evidence>
<proteinExistence type="predicted"/>
<feature type="region of interest" description="Disordered" evidence="1">
    <location>
        <begin position="111"/>
        <end position="176"/>
    </location>
</feature>
<protein>
    <recommendedName>
        <fullName evidence="4">DnaT DNA-binding domain-containing protein</fullName>
    </recommendedName>
</protein>
<accession>A0A0M2KF47</accession>
<evidence type="ECO:0000313" key="3">
    <source>
        <dbReference type="Proteomes" id="UP000033924"/>
    </source>
</evidence>
<name>A0A0M2KF47_9GAMM</name>
<dbReference type="STRING" id="65700.SY86_11845"/>
<feature type="region of interest" description="Disordered" evidence="1">
    <location>
        <begin position="251"/>
        <end position="284"/>
    </location>
</feature>
<sequence>MASNWIKVEVITPDKPEIFLISEKLNIDPDMVLGKLIRLWVWADQQIAICNDDSVTDIEHEERKGNASVLSKIAIDRIAFMPGFADALIFVGWLVQDGDSLYFNNFEKHNGKSSKNRSLTNDRVNKARNLKRKRNENGNASSVTGSDQKAVPKEEEEEEEEKDKKHENILPDANENQHQASEVVFISLPLSDGKSFFDVTEGYFLEQVALYPGVNIEQEFRNMLGWLNSNPAKRKTPRGIKRFITTWLQNSQDKPRGWQSGRPAQRDVNQISQPNNTIPPGFRG</sequence>